<evidence type="ECO:0000313" key="3">
    <source>
        <dbReference type="Proteomes" id="UP000775872"/>
    </source>
</evidence>
<protein>
    <submittedName>
        <fullName evidence="2">Uncharacterized protein</fullName>
    </submittedName>
</protein>
<dbReference type="AlphaFoldDB" id="A0A9N9W7X4"/>
<keyword evidence="3" id="KW-1185">Reference proteome</keyword>
<feature type="region of interest" description="Disordered" evidence="1">
    <location>
        <begin position="388"/>
        <end position="412"/>
    </location>
</feature>
<gene>
    <name evidence="2" type="ORF">CSOL1703_00010825</name>
</gene>
<dbReference type="OrthoDB" id="3437405at2759"/>
<reference evidence="2 3" key="2">
    <citation type="submission" date="2021-10" db="EMBL/GenBank/DDBJ databases">
        <authorList>
            <person name="Piombo E."/>
        </authorList>
    </citation>
    <scope>NUCLEOTIDE SEQUENCE [LARGE SCALE GENOMIC DNA]</scope>
</reference>
<organism evidence="2 3">
    <name type="scientific">Clonostachys solani</name>
    <dbReference type="NCBI Taxonomy" id="160281"/>
    <lineage>
        <taxon>Eukaryota</taxon>
        <taxon>Fungi</taxon>
        <taxon>Dikarya</taxon>
        <taxon>Ascomycota</taxon>
        <taxon>Pezizomycotina</taxon>
        <taxon>Sordariomycetes</taxon>
        <taxon>Hypocreomycetidae</taxon>
        <taxon>Hypocreales</taxon>
        <taxon>Bionectriaceae</taxon>
        <taxon>Clonostachys</taxon>
    </lineage>
</organism>
<reference evidence="3" key="1">
    <citation type="submission" date="2019-06" db="EMBL/GenBank/DDBJ databases">
        <authorList>
            <person name="Broberg M."/>
        </authorList>
    </citation>
    <scope>NUCLEOTIDE SEQUENCE [LARGE SCALE GENOMIC DNA]</scope>
</reference>
<evidence type="ECO:0000256" key="1">
    <source>
        <dbReference type="SAM" id="MobiDB-lite"/>
    </source>
</evidence>
<name>A0A9N9W7X4_9HYPO</name>
<accession>A0A9N9W7X4</accession>
<feature type="compositionally biased region" description="Polar residues" evidence="1">
    <location>
        <begin position="388"/>
        <end position="398"/>
    </location>
</feature>
<sequence>MQVDLALSHELKSTEFSKGFRRAAADRGNCPTGAWEDVGYPEHPEASSRLWIVDRILSPQTVPHFLSFLGHGRLPGGKSTAISLPAEEEVMLLLQPYSDWATTPYNNVTEAPIDSCMKFIGSEEETRQLVPITKELHSMKSRIWEGLPPLSKRRWEDLDLDNPDNFKAACKYLAMTTDAFSYLNIPVIKSAMRDTYNSIYNELETFEKAINARRSVSGGQPLRMAALWYEFFNAHCSFIASRAHGWVIENTDRLREDVLQRLGNLTPGSDEEWFGEASLELSDYIYDLTQNAASADIEIYIPMDGYRGSGVESADGWEPEDSDKAPYREYPIESHPSVQKRTADYHARLKYLTRVETWRGRESRNPAFGPGGMNATDNISFGIGIVGQSRSQGQAQKSTRSEMRGSMNLPDTTGREMWIDELRQHISSGQLRTSFLGYRTCFDHSGDQWELFKAKFESDINDWGRDLEGIDDIKSLFKVQWVDVRDVAQKPIDIDGAKSQFRELIQSGAIPSGFHDGFFLAADKSSIDSYLCPGASQSGFIVAVDNNFDREDTSGYRMYETPGYDGQVRVLGSLLWDDVSAQISRQSQYLEDIWPLAMQHDLQVYEGPWIKEKLRPAQ</sequence>
<proteinExistence type="predicted"/>
<dbReference type="Proteomes" id="UP000775872">
    <property type="component" value="Unassembled WGS sequence"/>
</dbReference>
<comment type="caution">
    <text evidence="2">The sequence shown here is derived from an EMBL/GenBank/DDBJ whole genome shotgun (WGS) entry which is preliminary data.</text>
</comment>
<dbReference type="EMBL" id="CABFOC020000011">
    <property type="protein sequence ID" value="CAH0045082.1"/>
    <property type="molecule type" value="Genomic_DNA"/>
</dbReference>
<evidence type="ECO:0000313" key="2">
    <source>
        <dbReference type="EMBL" id="CAH0045082.1"/>
    </source>
</evidence>